<feature type="transmembrane region" description="Helical" evidence="21">
    <location>
        <begin position="334"/>
        <end position="358"/>
    </location>
</feature>
<evidence type="ECO:0000256" key="6">
    <source>
        <dbReference type="ARBA" id="ARBA00022692"/>
    </source>
</evidence>
<feature type="transmembrane region" description="Helical" evidence="21">
    <location>
        <begin position="94"/>
        <end position="117"/>
    </location>
</feature>
<proteinExistence type="predicted"/>
<dbReference type="SMART" id="SM00744">
    <property type="entry name" value="RINGv"/>
    <property type="match status" value="1"/>
</dbReference>
<organism evidence="23 24">
    <name type="scientific">Cyprinus carpio</name>
    <name type="common">Common carp</name>
    <dbReference type="NCBI Taxonomy" id="7962"/>
    <lineage>
        <taxon>Eukaryota</taxon>
        <taxon>Metazoa</taxon>
        <taxon>Chordata</taxon>
        <taxon>Craniata</taxon>
        <taxon>Vertebrata</taxon>
        <taxon>Euteleostomi</taxon>
        <taxon>Actinopterygii</taxon>
        <taxon>Neopterygii</taxon>
        <taxon>Teleostei</taxon>
        <taxon>Ostariophysi</taxon>
        <taxon>Cypriniformes</taxon>
        <taxon>Cyprinidae</taxon>
        <taxon>Cyprininae</taxon>
        <taxon>Cyprinus</taxon>
    </lineage>
</organism>
<feature type="transmembrane region" description="Helical" evidence="21">
    <location>
        <begin position="137"/>
        <end position="164"/>
    </location>
</feature>
<accession>A0A8C2L8H2</accession>
<dbReference type="FunFam" id="3.30.40.10:FF:000096">
    <property type="entry name" value="E3 ubiquitin-protein ligase MARCH6"/>
    <property type="match status" value="1"/>
</dbReference>
<dbReference type="PANTHER" id="PTHR13145">
    <property type="entry name" value="SSM4 PROTEIN"/>
    <property type="match status" value="1"/>
</dbReference>
<dbReference type="GO" id="GO:0061630">
    <property type="term" value="F:ubiquitin protein ligase activity"/>
    <property type="evidence" value="ECO:0007669"/>
    <property type="project" value="UniProtKB-EC"/>
</dbReference>
<keyword evidence="10" id="KW-0256">Endoplasmic reticulum</keyword>
<evidence type="ECO:0000256" key="20">
    <source>
        <dbReference type="SAM" id="MobiDB-lite"/>
    </source>
</evidence>
<feature type="compositionally biased region" description="Low complexity" evidence="20">
    <location>
        <begin position="182"/>
        <end position="206"/>
    </location>
</feature>
<feature type="transmembrane region" description="Helical" evidence="21">
    <location>
        <begin position="370"/>
        <end position="396"/>
    </location>
</feature>
<feature type="transmembrane region" description="Helical" evidence="21">
    <location>
        <begin position="292"/>
        <end position="314"/>
    </location>
</feature>
<keyword evidence="11" id="KW-0862">Zinc</keyword>
<feature type="transmembrane region" description="Helical" evidence="21">
    <location>
        <begin position="424"/>
        <end position="444"/>
    </location>
</feature>
<dbReference type="Proteomes" id="UP000694701">
    <property type="component" value="Unplaced"/>
</dbReference>
<name>A0A8C2L8H2_CYPCA</name>
<keyword evidence="14" id="KW-0007">Acetylation</keyword>
<feature type="transmembrane region" description="Helical" evidence="21">
    <location>
        <begin position="835"/>
        <end position="853"/>
    </location>
</feature>
<evidence type="ECO:0000256" key="7">
    <source>
        <dbReference type="ARBA" id="ARBA00022723"/>
    </source>
</evidence>
<keyword evidence="13 21" id="KW-1133">Transmembrane helix</keyword>
<feature type="domain" description="RING-CH-type" evidence="22">
    <location>
        <begin position="2"/>
        <end position="63"/>
    </location>
</feature>
<sequence>MDTAEEADICRVCRSEGTQDKPLYHPCVCTGSIKFIHQECLVQWLKHSRKEYCELCKHRFAFTPIYSPDMPSRLPVQDIFAGLVTSIGTAIRYWFHYTLVAFAWLGVVPLTACRIYKCLFTGSVSSLLTLPLDMLSTYNLLADCLQGCFVVTCTLCAFISLVWLREQIVHGGAPLWLEQNQQQPANAAGPANEAAGQGNGGAENQPMPAPAEPPAENAAAAEAPDLPADPAEEMELDNEDEEDAGAEDVADANNGAQDDMNWNALEWDRAAEELTWERMLGLDGSLVFLEHVFWVVSLNTLFILVFAFCPYHIGHFSVVGLGFEEYVRASHFEGLITTIVGYVLLAITLIVCHGFAALVRFQRSRRLLGVCYIVVKVSLLVVVEIGVFPLICGWWLDICSLEMFDASLKDRELSFESAPGTTMFLHWLVGMVYVFYFASFILLLREVLRPGVLWFLRNLNDPDFNPVQEMIHLPIYRHLRRFILSVVSKCSPLLETLFKGSPLNLNSKKLDGRKNYSMLFDAPVSELSLELLLLQVVLPALLEQGHTRQWLKGLVRAWTVTAGYILDLHSYLLGDQEDNDNNANQQANNNNNQQARNNAIPVVGEGLHAAHQAILQQGGPVGFQPYHRPMKFPLRIVLLILFMCVTLLLASLVCLTLPVFTGRWLMSFWTGSAKIHELYTAACGLYVCWLSIRAITVMLAWMPQGRRVILLKVEEWTLMIMKTLIVAVLLAGVIPLLLGLLFELVIVAPLRVPLDQTPLFYPWQDWALGVLHATIIAVYANGIRNIDLHFIIRKLGAPVIAVLLLSLCIPYVIAVGIVPLLGVTMEMQNLVQRRIYPFLLMVVVLMGILFFQIRQFKRLYEHIKNDKYLVGQRLVNYERKAGKPSTTTHSSSVQE</sequence>
<keyword evidence="5" id="KW-0808">Transferase</keyword>
<comment type="subunit">
    <text evidence="16">Interacts with DIO2. Interacts with SQLE.</text>
</comment>
<evidence type="ECO:0000259" key="22">
    <source>
        <dbReference type="PROSITE" id="PS51292"/>
    </source>
</evidence>
<comment type="subcellular location">
    <subcellularLocation>
        <location evidence="2">Endoplasmic reticulum membrane</location>
        <topology evidence="2">Multi-pass membrane protein</topology>
    </subcellularLocation>
</comment>
<dbReference type="PROSITE" id="PS51292">
    <property type="entry name" value="ZF_RING_CH"/>
    <property type="match status" value="1"/>
</dbReference>
<comment type="catalytic activity">
    <reaction evidence="1">
        <text>S-ubiquitinyl-[E2 ubiquitin-conjugating enzyme]-L-cysteine + [acceptor protein]-L-lysine = [E2 ubiquitin-conjugating enzyme]-L-cysteine + N(6)-ubiquitinyl-[acceptor protein]-L-lysine.</text>
        <dbReference type="EC" id="2.3.2.27"/>
    </reaction>
</comment>
<evidence type="ECO:0000256" key="10">
    <source>
        <dbReference type="ARBA" id="ARBA00022824"/>
    </source>
</evidence>
<dbReference type="PANTHER" id="PTHR13145:SF0">
    <property type="entry name" value="E3 UBIQUITIN-PROTEIN LIGASE MARCHF6"/>
    <property type="match status" value="1"/>
</dbReference>
<evidence type="ECO:0000256" key="12">
    <source>
        <dbReference type="ARBA" id="ARBA00022843"/>
    </source>
</evidence>
<dbReference type="InterPro" id="IPR011016">
    <property type="entry name" value="Znf_RING-CH"/>
</dbReference>
<keyword evidence="8" id="KW-0863">Zinc-finger</keyword>
<feature type="transmembrane region" description="Helical" evidence="21">
    <location>
        <begin position="795"/>
        <end position="823"/>
    </location>
</feature>
<evidence type="ECO:0000256" key="8">
    <source>
        <dbReference type="ARBA" id="ARBA00022771"/>
    </source>
</evidence>
<dbReference type="GO" id="GO:0036503">
    <property type="term" value="P:ERAD pathway"/>
    <property type="evidence" value="ECO:0007669"/>
    <property type="project" value="TreeGrafter"/>
</dbReference>
<dbReference type="GO" id="GO:0005789">
    <property type="term" value="C:endoplasmic reticulum membrane"/>
    <property type="evidence" value="ECO:0007669"/>
    <property type="project" value="UniProtKB-SubCell"/>
</dbReference>
<evidence type="ECO:0000256" key="16">
    <source>
        <dbReference type="ARBA" id="ARBA00064724"/>
    </source>
</evidence>
<dbReference type="InterPro" id="IPR056521">
    <property type="entry name" value="MARCHF6-like_C"/>
</dbReference>
<evidence type="ECO:0000256" key="5">
    <source>
        <dbReference type="ARBA" id="ARBA00022679"/>
    </source>
</evidence>
<dbReference type="Pfam" id="PF12906">
    <property type="entry name" value="RINGv"/>
    <property type="match status" value="1"/>
</dbReference>
<keyword evidence="7" id="KW-0479">Metal-binding</keyword>
<keyword evidence="9" id="KW-0833">Ubl conjugation pathway</keyword>
<feature type="transmembrane region" description="Helical" evidence="21">
    <location>
        <begin position="766"/>
        <end position="783"/>
    </location>
</feature>
<evidence type="ECO:0000313" key="24">
    <source>
        <dbReference type="Proteomes" id="UP000694701"/>
    </source>
</evidence>
<evidence type="ECO:0000256" key="21">
    <source>
        <dbReference type="SAM" id="Phobius"/>
    </source>
</evidence>
<evidence type="ECO:0000256" key="11">
    <source>
        <dbReference type="ARBA" id="ARBA00022833"/>
    </source>
</evidence>
<evidence type="ECO:0000256" key="4">
    <source>
        <dbReference type="ARBA" id="ARBA00012483"/>
    </source>
</evidence>
<evidence type="ECO:0000256" key="17">
    <source>
        <dbReference type="ARBA" id="ARBA00069012"/>
    </source>
</evidence>
<evidence type="ECO:0000256" key="2">
    <source>
        <dbReference type="ARBA" id="ARBA00004477"/>
    </source>
</evidence>
<evidence type="ECO:0000256" key="15">
    <source>
        <dbReference type="ARBA" id="ARBA00023136"/>
    </source>
</evidence>
<dbReference type="SUPFAM" id="SSF57850">
    <property type="entry name" value="RING/U-box"/>
    <property type="match status" value="1"/>
</dbReference>
<dbReference type="Ensembl" id="ENSCCRT00020130238.1">
    <property type="protein sequence ID" value="ENSCCRP00020119532.1"/>
    <property type="gene ID" value="ENSCCRG00020053614.1"/>
</dbReference>
<evidence type="ECO:0000256" key="9">
    <source>
        <dbReference type="ARBA" id="ARBA00022786"/>
    </source>
</evidence>
<evidence type="ECO:0000256" key="18">
    <source>
        <dbReference type="ARBA" id="ARBA00082010"/>
    </source>
</evidence>
<dbReference type="Pfam" id="PF23113">
    <property type="entry name" value="MARCHF6_C"/>
    <property type="match status" value="1"/>
</dbReference>
<keyword evidence="6 21" id="KW-0812">Transmembrane</keyword>
<protein>
    <recommendedName>
        <fullName evidence="17">E3 ubiquitin-protein ligase MARCHF6</fullName>
        <ecNumber evidence="4">2.3.2.27</ecNumber>
    </recommendedName>
    <alternativeName>
        <fullName evidence="19">Membrane-associated RING finger protein 6</fullName>
    </alternativeName>
    <alternativeName>
        <fullName evidence="18">Membrane-associated RING-CH protein VI</fullName>
    </alternativeName>
</protein>
<reference evidence="23" key="1">
    <citation type="submission" date="2025-08" db="UniProtKB">
        <authorList>
            <consortium name="Ensembl"/>
        </authorList>
    </citation>
    <scope>IDENTIFICATION</scope>
</reference>
<feature type="region of interest" description="Disordered" evidence="20">
    <location>
        <begin position="182"/>
        <end position="222"/>
    </location>
</feature>
<evidence type="ECO:0000256" key="3">
    <source>
        <dbReference type="ARBA" id="ARBA00004906"/>
    </source>
</evidence>
<dbReference type="GO" id="GO:0008270">
    <property type="term" value="F:zinc ion binding"/>
    <property type="evidence" value="ECO:0007669"/>
    <property type="project" value="UniProtKB-KW"/>
</dbReference>
<feature type="transmembrane region" description="Helical" evidence="21">
    <location>
        <begin position="723"/>
        <end position="746"/>
    </location>
</feature>
<dbReference type="CDD" id="cd16702">
    <property type="entry name" value="RING_CH-C4HC3_MARCH6"/>
    <property type="match status" value="1"/>
</dbReference>
<dbReference type="InterPro" id="IPR013083">
    <property type="entry name" value="Znf_RING/FYVE/PHD"/>
</dbReference>
<dbReference type="EC" id="2.3.2.27" evidence="4"/>
<keyword evidence="12" id="KW-0832">Ubl conjugation</keyword>
<evidence type="ECO:0000256" key="14">
    <source>
        <dbReference type="ARBA" id="ARBA00022990"/>
    </source>
</evidence>
<comment type="pathway">
    <text evidence="3">Protein modification; protein ubiquitination.</text>
</comment>
<dbReference type="Gene3D" id="3.30.40.10">
    <property type="entry name" value="Zinc/RING finger domain, C3HC4 (zinc finger)"/>
    <property type="match status" value="1"/>
</dbReference>
<feature type="transmembrane region" description="Helical" evidence="21">
    <location>
        <begin position="636"/>
        <end position="658"/>
    </location>
</feature>
<dbReference type="AlphaFoldDB" id="A0A8C2L8H2"/>
<keyword evidence="15 21" id="KW-0472">Membrane</keyword>
<evidence type="ECO:0000313" key="23">
    <source>
        <dbReference type="Ensembl" id="ENSCCRP00020119532.1"/>
    </source>
</evidence>
<evidence type="ECO:0000256" key="13">
    <source>
        <dbReference type="ARBA" id="ARBA00022989"/>
    </source>
</evidence>
<evidence type="ECO:0000256" key="19">
    <source>
        <dbReference type="ARBA" id="ARBA00083917"/>
    </source>
</evidence>
<evidence type="ECO:0000256" key="1">
    <source>
        <dbReference type="ARBA" id="ARBA00000900"/>
    </source>
</evidence>
<feature type="transmembrane region" description="Helical" evidence="21">
    <location>
        <begin position="678"/>
        <end position="702"/>
    </location>
</feature>